<evidence type="ECO:0000256" key="11">
    <source>
        <dbReference type="ARBA" id="ARBA00023237"/>
    </source>
</evidence>
<feature type="short sequence motif" description="TonB C-terminal box" evidence="13">
    <location>
        <begin position="693"/>
        <end position="710"/>
    </location>
</feature>
<keyword evidence="3 12" id="KW-1134">Transmembrane beta strand</keyword>
<dbReference type="InterPro" id="IPR037066">
    <property type="entry name" value="Plug_dom_sf"/>
</dbReference>
<protein>
    <submittedName>
        <fullName evidence="18">TonB-dependent receptor family protein</fullName>
    </submittedName>
</protein>
<comment type="similarity">
    <text evidence="12 14">Belongs to the TonB-dependent receptor family.</text>
</comment>
<keyword evidence="6 15" id="KW-0732">Signal</keyword>
<dbReference type="PROSITE" id="PS52016">
    <property type="entry name" value="TONB_DEPENDENT_REC_3"/>
    <property type="match status" value="1"/>
</dbReference>
<name>A0ABW3HH93_9GAMM</name>
<organism evidence="18 19">
    <name type="scientific">Paraperlucidibaca wandonensis</name>
    <dbReference type="NCBI Taxonomy" id="1268273"/>
    <lineage>
        <taxon>Bacteria</taxon>
        <taxon>Pseudomonadati</taxon>
        <taxon>Pseudomonadota</taxon>
        <taxon>Gammaproteobacteria</taxon>
        <taxon>Moraxellales</taxon>
        <taxon>Moraxellaceae</taxon>
        <taxon>Paraperlucidibaca</taxon>
    </lineage>
</organism>
<keyword evidence="7" id="KW-0408">Iron</keyword>
<evidence type="ECO:0000259" key="16">
    <source>
        <dbReference type="Pfam" id="PF00593"/>
    </source>
</evidence>
<dbReference type="InterPro" id="IPR000531">
    <property type="entry name" value="Beta-barrel_TonB"/>
</dbReference>
<evidence type="ECO:0000256" key="8">
    <source>
        <dbReference type="ARBA" id="ARBA00023065"/>
    </source>
</evidence>
<evidence type="ECO:0000256" key="5">
    <source>
        <dbReference type="ARBA" id="ARBA00022692"/>
    </source>
</evidence>
<evidence type="ECO:0000256" key="10">
    <source>
        <dbReference type="ARBA" id="ARBA00023136"/>
    </source>
</evidence>
<sequence>MRPIKQEETRPLRPLALAIAAISAGFSVPAFAEHVLPAVTINADAQNSAFSVSPAKALNELQKAPGGVSVVDAQDYLTGRAGTMEDTLKLAPGVFIASRFGSDEARISIRGSGLQRTFHGRGLLLLQDGVPINLADGGFDMQAIEPQATRYIEVERGANALRYGGGTLGGAINYVSETGRTSPVLSLRAEAGSFYYQRYNLSAGGQKGALDAFASANFQEQDGFRDHARQRNTRFVGNVGVQLSPQLENRTYVTVVETDSELPGNLTYAQLKADPRQANTRAVARDQHRDFMLYRLANRTQYTHANGDSTEASVFVAKKRLYHPIEFFPTGPGVLEQDSQDWGVGLRHTANTTWDSKTQQHIVGVQWRHGLTDDERYGYANNAFVPGQGFAVGQARGALDHRQQLSADNIDLYGQSSWDWSPKLTTVAGVQSSFATRKQTVEIDNNGLDPATGATLLPTGSYSESYQRTSPKIGLIYRLAKDTEAYANVSGSFEPPSFSEALNNQPLKAQRAITAEVGARGHIHLADARLGWDASLYRARIRNELLTLAVGTSSATINADKTLHQGVELGLSARANAWRAQASYLYNDFRFVRDASAGNNDIAGLPSQVLNAEVAVKLPGNVWFGPTLQSASRAWVDHKNTLNAPGYSVYGVKLNQSMSNGFAWFVEGRNLGDKRYASTTGVIFDAGGADQAQFSPGDGRAVYAGVSQAF</sequence>
<dbReference type="PANTHER" id="PTHR32552:SF68">
    <property type="entry name" value="FERRICHROME OUTER MEMBRANE TRANSPORTER_PHAGE RECEPTOR"/>
    <property type="match status" value="1"/>
</dbReference>
<evidence type="ECO:0000259" key="17">
    <source>
        <dbReference type="Pfam" id="PF07715"/>
    </source>
</evidence>
<evidence type="ECO:0000256" key="1">
    <source>
        <dbReference type="ARBA" id="ARBA00004571"/>
    </source>
</evidence>
<keyword evidence="8" id="KW-0406">Ion transport</keyword>
<feature type="signal peptide" evidence="15">
    <location>
        <begin position="1"/>
        <end position="32"/>
    </location>
</feature>
<evidence type="ECO:0000256" key="9">
    <source>
        <dbReference type="ARBA" id="ARBA00023077"/>
    </source>
</evidence>
<dbReference type="InterPro" id="IPR012910">
    <property type="entry name" value="Plug_dom"/>
</dbReference>
<evidence type="ECO:0000256" key="3">
    <source>
        <dbReference type="ARBA" id="ARBA00022452"/>
    </source>
</evidence>
<keyword evidence="11 12" id="KW-0998">Cell outer membrane</keyword>
<evidence type="ECO:0000256" key="13">
    <source>
        <dbReference type="PROSITE-ProRule" id="PRU10144"/>
    </source>
</evidence>
<dbReference type="RefSeq" id="WP_379068686.1">
    <property type="nucleotide sequence ID" value="NZ_JBHTIT010000001.1"/>
</dbReference>
<dbReference type="Proteomes" id="UP001597044">
    <property type="component" value="Unassembled WGS sequence"/>
</dbReference>
<feature type="chain" id="PRO_5047108428" evidence="15">
    <location>
        <begin position="33"/>
        <end position="710"/>
    </location>
</feature>
<accession>A0ABW3HH93</accession>
<dbReference type="Pfam" id="PF07715">
    <property type="entry name" value="Plug"/>
    <property type="match status" value="1"/>
</dbReference>
<feature type="domain" description="TonB-dependent receptor-like beta-barrel" evidence="16">
    <location>
        <begin position="249"/>
        <end position="671"/>
    </location>
</feature>
<keyword evidence="9 14" id="KW-0798">TonB box</keyword>
<evidence type="ECO:0000313" key="19">
    <source>
        <dbReference type="Proteomes" id="UP001597044"/>
    </source>
</evidence>
<keyword evidence="2 12" id="KW-0813">Transport</keyword>
<keyword evidence="19" id="KW-1185">Reference proteome</keyword>
<proteinExistence type="inferred from homology"/>
<dbReference type="Gene3D" id="2.170.130.10">
    <property type="entry name" value="TonB-dependent receptor, plug domain"/>
    <property type="match status" value="1"/>
</dbReference>
<dbReference type="InterPro" id="IPR010917">
    <property type="entry name" value="TonB_rcpt_CS"/>
</dbReference>
<feature type="domain" description="TonB-dependent receptor plug" evidence="17">
    <location>
        <begin position="61"/>
        <end position="171"/>
    </location>
</feature>
<comment type="subcellular location">
    <subcellularLocation>
        <location evidence="1 12">Cell outer membrane</location>
        <topology evidence="1 12">Multi-pass membrane protein</topology>
    </subcellularLocation>
</comment>
<evidence type="ECO:0000256" key="4">
    <source>
        <dbReference type="ARBA" id="ARBA00022496"/>
    </source>
</evidence>
<dbReference type="Pfam" id="PF00593">
    <property type="entry name" value="TonB_dep_Rec_b-barrel"/>
    <property type="match status" value="1"/>
</dbReference>
<keyword evidence="10 12" id="KW-0472">Membrane</keyword>
<reference evidence="19" key="1">
    <citation type="journal article" date="2019" name="Int. J. Syst. Evol. Microbiol.">
        <title>The Global Catalogue of Microorganisms (GCM) 10K type strain sequencing project: providing services to taxonomists for standard genome sequencing and annotation.</title>
        <authorList>
            <consortium name="The Broad Institute Genomics Platform"/>
            <consortium name="The Broad Institute Genome Sequencing Center for Infectious Disease"/>
            <person name="Wu L."/>
            <person name="Ma J."/>
        </authorList>
    </citation>
    <scope>NUCLEOTIDE SEQUENCE [LARGE SCALE GENOMIC DNA]</scope>
    <source>
        <strain evidence="19">CCUG 63419</strain>
    </source>
</reference>
<keyword evidence="4" id="KW-0410">Iron transport</keyword>
<evidence type="ECO:0000256" key="6">
    <source>
        <dbReference type="ARBA" id="ARBA00022729"/>
    </source>
</evidence>
<dbReference type="EMBL" id="JBHTIT010000001">
    <property type="protein sequence ID" value="MFD0949236.1"/>
    <property type="molecule type" value="Genomic_DNA"/>
</dbReference>
<dbReference type="CDD" id="cd01347">
    <property type="entry name" value="ligand_gated_channel"/>
    <property type="match status" value="1"/>
</dbReference>
<evidence type="ECO:0000256" key="7">
    <source>
        <dbReference type="ARBA" id="ARBA00023004"/>
    </source>
</evidence>
<evidence type="ECO:0000256" key="12">
    <source>
        <dbReference type="PROSITE-ProRule" id="PRU01360"/>
    </source>
</evidence>
<dbReference type="InterPro" id="IPR036942">
    <property type="entry name" value="Beta-barrel_TonB_sf"/>
</dbReference>
<keyword evidence="5 12" id="KW-0812">Transmembrane</keyword>
<evidence type="ECO:0000256" key="15">
    <source>
        <dbReference type="SAM" id="SignalP"/>
    </source>
</evidence>
<dbReference type="PROSITE" id="PS01156">
    <property type="entry name" value="TONB_DEPENDENT_REC_2"/>
    <property type="match status" value="1"/>
</dbReference>
<dbReference type="PANTHER" id="PTHR32552">
    <property type="entry name" value="FERRICHROME IRON RECEPTOR-RELATED"/>
    <property type="match status" value="1"/>
</dbReference>
<gene>
    <name evidence="18" type="ORF">ACFQ0F_02335</name>
</gene>
<evidence type="ECO:0000256" key="2">
    <source>
        <dbReference type="ARBA" id="ARBA00022448"/>
    </source>
</evidence>
<comment type="caution">
    <text evidence="18">The sequence shown here is derived from an EMBL/GenBank/DDBJ whole genome shotgun (WGS) entry which is preliminary data.</text>
</comment>
<evidence type="ECO:0000313" key="18">
    <source>
        <dbReference type="EMBL" id="MFD0949236.1"/>
    </source>
</evidence>
<dbReference type="SUPFAM" id="SSF56935">
    <property type="entry name" value="Porins"/>
    <property type="match status" value="1"/>
</dbReference>
<keyword evidence="18" id="KW-0675">Receptor</keyword>
<evidence type="ECO:0000256" key="14">
    <source>
        <dbReference type="RuleBase" id="RU003357"/>
    </source>
</evidence>
<dbReference type="InterPro" id="IPR039426">
    <property type="entry name" value="TonB-dep_rcpt-like"/>
</dbReference>
<dbReference type="Gene3D" id="2.40.170.20">
    <property type="entry name" value="TonB-dependent receptor, beta-barrel domain"/>
    <property type="match status" value="1"/>
</dbReference>